<dbReference type="PANTHER" id="PTHR30333">
    <property type="entry name" value="CYTOCHROME C-TYPE PROTEIN"/>
    <property type="match status" value="1"/>
</dbReference>
<accession>A0A948RXT0</accession>
<dbReference type="Gene3D" id="1.10.1130.10">
    <property type="entry name" value="Flavocytochrome C3, Chain A"/>
    <property type="match status" value="1"/>
</dbReference>
<keyword evidence="5" id="KW-0249">Electron transport</keyword>
<dbReference type="AlphaFoldDB" id="A0A948RXT0"/>
<evidence type="ECO:0000256" key="8">
    <source>
        <dbReference type="SAM" id="SignalP"/>
    </source>
</evidence>
<evidence type="ECO:0000256" key="2">
    <source>
        <dbReference type="ARBA" id="ARBA00022448"/>
    </source>
</evidence>
<dbReference type="GO" id="GO:0009055">
    <property type="term" value="F:electron transfer activity"/>
    <property type="evidence" value="ECO:0007669"/>
    <property type="project" value="TreeGrafter"/>
</dbReference>
<evidence type="ECO:0000313" key="9">
    <source>
        <dbReference type="EMBL" id="MBU2691517.1"/>
    </source>
</evidence>
<dbReference type="EMBL" id="JAHJDP010000065">
    <property type="protein sequence ID" value="MBU2691517.1"/>
    <property type="molecule type" value="Genomic_DNA"/>
</dbReference>
<feature type="signal peptide" evidence="8">
    <location>
        <begin position="1"/>
        <end position="23"/>
    </location>
</feature>
<evidence type="ECO:0000313" key="10">
    <source>
        <dbReference type="Proteomes" id="UP000777784"/>
    </source>
</evidence>
<dbReference type="Proteomes" id="UP000777784">
    <property type="component" value="Unassembled WGS sequence"/>
</dbReference>
<evidence type="ECO:0000256" key="6">
    <source>
        <dbReference type="ARBA" id="ARBA00023004"/>
    </source>
</evidence>
<reference evidence="9" key="1">
    <citation type="submission" date="2021-05" db="EMBL/GenBank/DDBJ databases">
        <title>Energy efficiency and biological interactions define the core microbiome of deep oligotrophic groundwater.</title>
        <authorList>
            <person name="Mehrshad M."/>
            <person name="Lopez-Fernandez M."/>
            <person name="Bell E."/>
            <person name="Bernier-Latmani R."/>
            <person name="Bertilsson S."/>
            <person name="Dopson M."/>
        </authorList>
    </citation>
    <scope>NUCLEOTIDE SEQUENCE</scope>
    <source>
        <strain evidence="9">Modern_marine.mb.64</strain>
    </source>
</reference>
<evidence type="ECO:0000256" key="3">
    <source>
        <dbReference type="ARBA" id="ARBA00022617"/>
    </source>
</evidence>
<evidence type="ECO:0000256" key="1">
    <source>
        <dbReference type="ARBA" id="ARBA00004370"/>
    </source>
</evidence>
<evidence type="ECO:0008006" key="11">
    <source>
        <dbReference type="Google" id="ProtNLM"/>
    </source>
</evidence>
<evidence type="ECO:0000256" key="7">
    <source>
        <dbReference type="ARBA" id="ARBA00023136"/>
    </source>
</evidence>
<dbReference type="SUPFAM" id="SSF48695">
    <property type="entry name" value="Multiheme cytochromes"/>
    <property type="match status" value="1"/>
</dbReference>
<comment type="caution">
    <text evidence="9">The sequence shown here is derived from an EMBL/GenBank/DDBJ whole genome shotgun (WGS) entry which is preliminary data.</text>
</comment>
<dbReference type="InterPro" id="IPR036280">
    <property type="entry name" value="Multihaem_cyt_sf"/>
</dbReference>
<keyword evidence="6" id="KW-0408">Iron</keyword>
<evidence type="ECO:0000256" key="4">
    <source>
        <dbReference type="ARBA" id="ARBA00022723"/>
    </source>
</evidence>
<organism evidence="9 10">
    <name type="scientific">Eiseniibacteriota bacterium</name>
    <dbReference type="NCBI Taxonomy" id="2212470"/>
    <lineage>
        <taxon>Bacteria</taxon>
        <taxon>Candidatus Eiseniibacteriota</taxon>
    </lineage>
</organism>
<dbReference type="PANTHER" id="PTHR30333:SF1">
    <property type="entry name" value="CYTOCHROME C-TYPE PROTEIN NAPC"/>
    <property type="match status" value="1"/>
</dbReference>
<sequence>MRLVQILAVALFLVACVTMNALAFHDGGVAECAGCHTMHNSQDGAPIDADHPAGNPYLLKFANSTDMCLSCHADYGQFYSGEGYGPGGDFYWVTKTWEWSAHGHANASTGDSHGHNVISPAGGISADATLSMAPGGDFDSDYLTCTSCHDPHGNQNFRILYGSAIGPVYDGGRYNFTEEAPIAEGNSRRTYVGSGGEETHTQHTIYKSGMSEWCANCHETFHAGNTTNFVHPTGEDMGTAASSTYNAYISSDEPTGGNASTAYNGLVPFEAVNVVFDDVDPGDYTQGPTSADQVMCVTCHRAHATPFADIGRWDFGTTFIAESHPLATDTGASTEDVANKYYQYTFSTNQRSLCNKCHVKDAGDAPL</sequence>
<dbReference type="CDD" id="cd21555">
    <property type="entry name" value="OmcS-like"/>
    <property type="match status" value="1"/>
</dbReference>
<dbReference type="GO" id="GO:0046872">
    <property type="term" value="F:metal ion binding"/>
    <property type="evidence" value="ECO:0007669"/>
    <property type="project" value="UniProtKB-KW"/>
</dbReference>
<keyword evidence="7" id="KW-0472">Membrane</keyword>
<dbReference type="InterPro" id="IPR051174">
    <property type="entry name" value="Cytochrome_c-type_ET"/>
</dbReference>
<keyword evidence="3" id="KW-0349">Heme</keyword>
<name>A0A948RXT0_UNCEI</name>
<comment type="subcellular location">
    <subcellularLocation>
        <location evidence="1">Membrane</location>
    </subcellularLocation>
</comment>
<keyword evidence="8" id="KW-0732">Signal</keyword>
<evidence type="ECO:0000256" key="5">
    <source>
        <dbReference type="ARBA" id="ARBA00022982"/>
    </source>
</evidence>
<keyword evidence="2" id="KW-0813">Transport</keyword>
<dbReference type="GO" id="GO:0009061">
    <property type="term" value="P:anaerobic respiration"/>
    <property type="evidence" value="ECO:0007669"/>
    <property type="project" value="TreeGrafter"/>
</dbReference>
<dbReference type="PROSITE" id="PS51257">
    <property type="entry name" value="PROKAR_LIPOPROTEIN"/>
    <property type="match status" value="1"/>
</dbReference>
<dbReference type="GO" id="GO:0016020">
    <property type="term" value="C:membrane"/>
    <property type="evidence" value="ECO:0007669"/>
    <property type="project" value="UniProtKB-SubCell"/>
</dbReference>
<feature type="chain" id="PRO_5037832521" description="Doubled CXXCH motif domain-containing protein" evidence="8">
    <location>
        <begin position="24"/>
        <end position="367"/>
    </location>
</feature>
<gene>
    <name evidence="9" type="ORF">KJ970_11375</name>
</gene>
<keyword evidence="4" id="KW-0479">Metal-binding</keyword>
<proteinExistence type="predicted"/>
<protein>
    <recommendedName>
        <fullName evidence="11">Doubled CXXCH motif domain-containing protein</fullName>
    </recommendedName>
</protein>